<dbReference type="SUPFAM" id="SSF51445">
    <property type="entry name" value="(Trans)glycosidases"/>
    <property type="match status" value="1"/>
</dbReference>
<feature type="chain" id="PRO_5038772277" evidence="2">
    <location>
        <begin position="30"/>
        <end position="520"/>
    </location>
</feature>
<keyword evidence="1 2" id="KW-0732">Signal</keyword>
<dbReference type="Pfam" id="PF02638">
    <property type="entry name" value="GHL10"/>
    <property type="match status" value="1"/>
</dbReference>
<evidence type="ECO:0000313" key="5">
    <source>
        <dbReference type="Proteomes" id="UP000222106"/>
    </source>
</evidence>
<dbReference type="SUPFAM" id="SSF49452">
    <property type="entry name" value="Starch-binding domain-like"/>
    <property type="match status" value="1"/>
</dbReference>
<dbReference type="Pfam" id="PF13620">
    <property type="entry name" value="CarboxypepD_reg"/>
    <property type="match status" value="1"/>
</dbReference>
<dbReference type="InterPro" id="IPR052177">
    <property type="entry name" value="Divisome_Glycosyl_Hydrolase"/>
</dbReference>
<evidence type="ECO:0000313" key="4">
    <source>
        <dbReference type="EMBL" id="PFG38575.1"/>
    </source>
</evidence>
<dbReference type="InterPro" id="IPR017853">
    <property type="entry name" value="GH"/>
</dbReference>
<evidence type="ECO:0000256" key="2">
    <source>
        <dbReference type="SAM" id="SignalP"/>
    </source>
</evidence>
<dbReference type="Gene3D" id="2.60.40.1120">
    <property type="entry name" value="Carboxypeptidase-like, regulatory domain"/>
    <property type="match status" value="1"/>
</dbReference>
<dbReference type="EMBL" id="PDJI01000004">
    <property type="protein sequence ID" value="PFG38575.1"/>
    <property type="molecule type" value="Genomic_DNA"/>
</dbReference>
<gene>
    <name evidence="4" type="ORF">ATJ97_1056</name>
</gene>
<keyword evidence="4" id="KW-0449">Lipoprotein</keyword>
<dbReference type="OrthoDB" id="9773203at2"/>
<protein>
    <submittedName>
        <fullName evidence="4">Uncharacterized lipoprotein YddW (UPF0748 family)</fullName>
    </submittedName>
</protein>
<comment type="caution">
    <text evidence="4">The sequence shown here is derived from an EMBL/GenBank/DDBJ whole genome shotgun (WGS) entry which is preliminary data.</text>
</comment>
<sequence length="520" mass="56244">MRRPTSRTIAALGGLALLPALALAAPATAGTTDVDQDRPEQWRGYWVDAFNPGIYDAEQVTALVADAEALGANALVVQVGRRFDCFCNDALYPRTDAWIDPAPYDPLAEVIEQAHAAGIEVHAWVNATTLWNSATPPRSPEHAFNAHGFAAEGEDRWLNKRVDGVEKVGNNSFVDPANPHVVDYIVDAVASITENYDVDGVNLDYIRYPDYNSGDFVNDWGYSEVSLARFAAETGRTDVPAPTDEQFSDWRRDQVSALVRKIYLGMYEVDPTDRLSINGITYAFGPASYGGWEGTRPYRNVMQDWKSWLDEGIVDTVTAMNYKREWMPAQAQMFDEWNDALVEYRAGRHVVNGPALYLNDVDSSVQQARDTLASGFDGWMGYSYANATMAATASGSQAVKDAERAALTAALRSDVFADDVAVPTMTWKTAATTGNVAGTVTLADGTVADQVDVVLHPVSGPGQKLVVRTDGSGWFGAVDLAPGRYRVQVVEEGAEGTASTFVTVEAGTVADVAVRAGTLG</sequence>
<feature type="signal peptide" evidence="2">
    <location>
        <begin position="1"/>
        <end position="29"/>
    </location>
</feature>
<feature type="domain" description="Glycosyl hydrolase-like 10" evidence="3">
    <location>
        <begin position="43"/>
        <end position="336"/>
    </location>
</feature>
<dbReference type="GO" id="GO:0030246">
    <property type="term" value="F:carbohydrate binding"/>
    <property type="evidence" value="ECO:0007669"/>
    <property type="project" value="InterPro"/>
</dbReference>
<dbReference type="InterPro" id="IPR003790">
    <property type="entry name" value="GHL10"/>
</dbReference>
<proteinExistence type="predicted"/>
<dbReference type="PANTHER" id="PTHR43405:SF1">
    <property type="entry name" value="GLYCOSYL HYDROLASE DIGH"/>
    <property type="match status" value="1"/>
</dbReference>
<dbReference type="PANTHER" id="PTHR43405">
    <property type="entry name" value="GLYCOSYL HYDROLASE DIGH"/>
    <property type="match status" value="1"/>
</dbReference>
<evidence type="ECO:0000256" key="1">
    <source>
        <dbReference type="ARBA" id="ARBA00022729"/>
    </source>
</evidence>
<evidence type="ECO:0000259" key="3">
    <source>
        <dbReference type="Pfam" id="PF02638"/>
    </source>
</evidence>
<name>A0A2A9EK00_9MICO</name>
<dbReference type="InterPro" id="IPR013784">
    <property type="entry name" value="Carb-bd-like_fold"/>
</dbReference>
<dbReference type="Gene3D" id="3.20.20.80">
    <property type="entry name" value="Glycosidases"/>
    <property type="match status" value="1"/>
</dbReference>
<dbReference type="AlphaFoldDB" id="A0A2A9EK00"/>
<keyword evidence="5" id="KW-1185">Reference proteome</keyword>
<dbReference type="Proteomes" id="UP000222106">
    <property type="component" value="Unassembled WGS sequence"/>
</dbReference>
<accession>A0A2A9EK00</accession>
<reference evidence="4 5" key="1">
    <citation type="submission" date="2017-10" db="EMBL/GenBank/DDBJ databases">
        <title>Sequencing the genomes of 1000 actinobacteria strains.</title>
        <authorList>
            <person name="Klenk H.-P."/>
        </authorList>
    </citation>
    <scope>NUCLEOTIDE SEQUENCE [LARGE SCALE GENOMIC DNA]</scope>
    <source>
        <strain evidence="4 5">DSM 21838</strain>
    </source>
</reference>
<organism evidence="4 5">
    <name type="scientific">Georgenia soli</name>
    <dbReference type="NCBI Taxonomy" id="638953"/>
    <lineage>
        <taxon>Bacteria</taxon>
        <taxon>Bacillati</taxon>
        <taxon>Actinomycetota</taxon>
        <taxon>Actinomycetes</taxon>
        <taxon>Micrococcales</taxon>
        <taxon>Bogoriellaceae</taxon>
        <taxon>Georgenia</taxon>
    </lineage>
</organism>
<dbReference type="RefSeq" id="WP_098482819.1">
    <property type="nucleotide sequence ID" value="NZ_PDJI01000004.1"/>
</dbReference>